<dbReference type="Gene3D" id="3.40.50.300">
    <property type="entry name" value="P-loop containing nucleotide triphosphate hydrolases"/>
    <property type="match status" value="2"/>
</dbReference>
<reference evidence="2" key="1">
    <citation type="submission" date="2013-04" db="EMBL/GenBank/DDBJ databases">
        <title>The genome sequencing project of 58 acetic acid bacteria.</title>
        <authorList>
            <person name="Okamoto-Kainuma A."/>
            <person name="Ishikawa M."/>
            <person name="Umino S."/>
            <person name="Koizumi Y."/>
            <person name="Shiwa Y."/>
            <person name="Yoshikawa H."/>
            <person name="Matsutani M."/>
            <person name="Matsushita K."/>
        </authorList>
    </citation>
    <scope>NUCLEOTIDE SEQUENCE</scope>
    <source>
        <strain evidence="2">DSM 15669</strain>
    </source>
</reference>
<dbReference type="SUPFAM" id="SSF52540">
    <property type="entry name" value="P-loop containing nucleoside triphosphate hydrolases"/>
    <property type="match status" value="1"/>
</dbReference>
<dbReference type="InterPro" id="IPR051396">
    <property type="entry name" value="Bact_Antivir_Def_Nuclease"/>
</dbReference>
<dbReference type="EMBL" id="BAQD01000040">
    <property type="protein sequence ID" value="GBQ07628.1"/>
    <property type="molecule type" value="Genomic_DNA"/>
</dbReference>
<evidence type="ECO:0000259" key="1">
    <source>
        <dbReference type="Pfam" id="PF13175"/>
    </source>
</evidence>
<dbReference type="Proteomes" id="UP001062901">
    <property type="component" value="Unassembled WGS sequence"/>
</dbReference>
<feature type="domain" description="Endonuclease GajA/Old nuclease/RecF-like AAA" evidence="1">
    <location>
        <begin position="34"/>
        <end position="478"/>
    </location>
</feature>
<dbReference type="InterPro" id="IPR027417">
    <property type="entry name" value="P-loop_NTPase"/>
</dbReference>
<accession>A0ABQ0P075</accession>
<dbReference type="PANTHER" id="PTHR43581:SF4">
    <property type="entry name" value="ATP_GTP PHOSPHATASE"/>
    <property type="match status" value="1"/>
</dbReference>
<protein>
    <recommendedName>
        <fullName evidence="1">Endonuclease GajA/Old nuclease/RecF-like AAA domain-containing protein</fullName>
    </recommendedName>
</protein>
<proteinExistence type="predicted"/>
<dbReference type="Pfam" id="PF13175">
    <property type="entry name" value="AAA_15"/>
    <property type="match status" value="1"/>
</dbReference>
<dbReference type="PANTHER" id="PTHR43581">
    <property type="entry name" value="ATP/GTP PHOSPHATASE"/>
    <property type="match status" value="1"/>
</dbReference>
<comment type="caution">
    <text evidence="2">The sequence shown here is derived from an EMBL/GenBank/DDBJ whole genome shotgun (WGS) entry which is preliminary data.</text>
</comment>
<evidence type="ECO:0000313" key="3">
    <source>
        <dbReference type="Proteomes" id="UP001062901"/>
    </source>
</evidence>
<name>A0ABQ0P075_9PROT</name>
<gene>
    <name evidence="2" type="ORF">AA15669_1463</name>
</gene>
<sequence>MIIKIIRKHNKFYFENDNILIISINRIIDKEIQMKIVKFNGSNINGQSDIEVNFHEDITFVVGINGTGKTTVLNFIVSLLMLKFDFLATQNYSLVSICIKHEGKMTTLCSQKIEDGALLFKKGNKEEVLQINAFEWNDFASFRDGKGAESSFYDEQLLQHAHHPIMSFIKQLPTPMYLGLNRRILNTGEDSVRRYGYRNLLGRPKRRNVFSIPLSQGLDDALPFASVQYRSAQRRKEELDKKFRQDLVLDLIDLTPSDFSGKLSEPNENDFEKIKKAKDNLSRLPGLLGVDAEKIRTKTEPLFKFVESIQSGLSKKHGLSTGKSPKDRNRAEVALRWEFNKNLIYKIDSISNLISKYSEDTNNIFSELQKFEKDVNYFFSDSGKEIHFNNVGDIIFKINDCEDENDIKLLSSGEIQILLIFVHFHFNKNIVESNIFIIDEPELSLHVEWQERFIDLMVEKCADNDTQFIAATHAPSIILDRTEKCVDLSPGLNK</sequence>
<organism evidence="2 3">
    <name type="scientific">Saccharibacter floricola DSM 15669</name>
    <dbReference type="NCBI Taxonomy" id="1123227"/>
    <lineage>
        <taxon>Bacteria</taxon>
        <taxon>Pseudomonadati</taxon>
        <taxon>Pseudomonadota</taxon>
        <taxon>Alphaproteobacteria</taxon>
        <taxon>Acetobacterales</taxon>
        <taxon>Acetobacteraceae</taxon>
        <taxon>Saccharibacter</taxon>
    </lineage>
</organism>
<evidence type="ECO:0000313" key="2">
    <source>
        <dbReference type="EMBL" id="GBQ07628.1"/>
    </source>
</evidence>
<keyword evidence="3" id="KW-1185">Reference proteome</keyword>
<dbReference type="InterPro" id="IPR041685">
    <property type="entry name" value="AAA_GajA/Old/RecF-like"/>
</dbReference>